<accession>A0A9D2I4L6</accession>
<dbReference type="EMBL" id="DWYW01000276">
    <property type="protein sequence ID" value="HJA91458.1"/>
    <property type="molecule type" value="Genomic_DNA"/>
</dbReference>
<keyword evidence="1" id="KW-0812">Transmembrane</keyword>
<dbReference type="Proteomes" id="UP000886856">
    <property type="component" value="Unassembled WGS sequence"/>
</dbReference>
<keyword evidence="1" id="KW-0472">Membrane</keyword>
<comment type="caution">
    <text evidence="2">The sequence shown here is derived from an EMBL/GenBank/DDBJ whole genome shotgun (WGS) entry which is preliminary data.</text>
</comment>
<reference evidence="2" key="1">
    <citation type="journal article" date="2021" name="PeerJ">
        <title>Extensive microbial diversity within the chicken gut microbiome revealed by metagenomics and culture.</title>
        <authorList>
            <person name="Gilroy R."/>
            <person name="Ravi A."/>
            <person name="Getino M."/>
            <person name="Pursley I."/>
            <person name="Horton D.L."/>
            <person name="Alikhan N.F."/>
            <person name="Baker D."/>
            <person name="Gharbi K."/>
            <person name="Hall N."/>
            <person name="Watson M."/>
            <person name="Adriaenssens E.M."/>
            <person name="Foster-Nyarko E."/>
            <person name="Jarju S."/>
            <person name="Secka A."/>
            <person name="Antonio M."/>
            <person name="Oren A."/>
            <person name="Chaudhuri R.R."/>
            <person name="La Ragione R."/>
            <person name="Hildebrand F."/>
            <person name="Pallen M.J."/>
        </authorList>
    </citation>
    <scope>NUCLEOTIDE SEQUENCE</scope>
    <source>
        <strain evidence="2">CHK171-505</strain>
    </source>
</reference>
<dbReference type="AlphaFoldDB" id="A0A9D2I4L6"/>
<organism evidence="2 3">
    <name type="scientific">Candidatus Jeotgalibaca merdavium</name>
    <dbReference type="NCBI Taxonomy" id="2838627"/>
    <lineage>
        <taxon>Bacteria</taxon>
        <taxon>Bacillati</taxon>
        <taxon>Bacillota</taxon>
        <taxon>Bacilli</taxon>
        <taxon>Lactobacillales</taxon>
        <taxon>Carnobacteriaceae</taxon>
        <taxon>Jeotgalibaca</taxon>
    </lineage>
</organism>
<sequence length="67" mass="7356">MSRKETTKYIIVAVLVLFFLPLALYLILITPSRIGIVDRSDVGAWIGYYGAVLGGVITLLVMAEIVE</sequence>
<protein>
    <submittedName>
        <fullName evidence="2">Uncharacterized protein</fullName>
    </submittedName>
</protein>
<name>A0A9D2I4L6_9LACT</name>
<reference evidence="2" key="2">
    <citation type="submission" date="2021-04" db="EMBL/GenBank/DDBJ databases">
        <authorList>
            <person name="Gilroy R."/>
        </authorList>
    </citation>
    <scope>NUCLEOTIDE SEQUENCE</scope>
    <source>
        <strain evidence="2">CHK171-505</strain>
    </source>
</reference>
<proteinExistence type="predicted"/>
<keyword evidence="1" id="KW-1133">Transmembrane helix</keyword>
<gene>
    <name evidence="2" type="ORF">H9948_11795</name>
</gene>
<feature type="transmembrane region" description="Helical" evidence="1">
    <location>
        <begin position="9"/>
        <end position="30"/>
    </location>
</feature>
<evidence type="ECO:0000256" key="1">
    <source>
        <dbReference type="SAM" id="Phobius"/>
    </source>
</evidence>
<feature type="transmembrane region" description="Helical" evidence="1">
    <location>
        <begin position="42"/>
        <end position="63"/>
    </location>
</feature>
<evidence type="ECO:0000313" key="2">
    <source>
        <dbReference type="EMBL" id="HJA91458.1"/>
    </source>
</evidence>
<evidence type="ECO:0000313" key="3">
    <source>
        <dbReference type="Proteomes" id="UP000886856"/>
    </source>
</evidence>